<dbReference type="EMBL" id="CP063849">
    <property type="protein sequence ID" value="QOY90701.1"/>
    <property type="molecule type" value="Genomic_DNA"/>
</dbReference>
<keyword evidence="1" id="KW-1133">Transmembrane helix</keyword>
<accession>A0A7S7NVW0</accession>
<dbReference type="KEGG" id="pfer:IRI77_12375"/>
<feature type="transmembrane region" description="Helical" evidence="1">
    <location>
        <begin position="133"/>
        <end position="156"/>
    </location>
</feature>
<proteinExistence type="predicted"/>
<evidence type="ECO:0000313" key="3">
    <source>
        <dbReference type="Proteomes" id="UP000593892"/>
    </source>
</evidence>
<protein>
    <submittedName>
        <fullName evidence="2">Uncharacterized protein</fullName>
    </submittedName>
</protein>
<feature type="transmembrane region" description="Helical" evidence="1">
    <location>
        <begin position="176"/>
        <end position="198"/>
    </location>
</feature>
<keyword evidence="1" id="KW-0472">Membrane</keyword>
<name>A0A7S7NVW0_PALFE</name>
<gene>
    <name evidence="2" type="ORF">IRI77_12375</name>
</gene>
<feature type="transmembrane region" description="Helical" evidence="1">
    <location>
        <begin position="99"/>
        <end position="121"/>
    </location>
</feature>
<dbReference type="RefSeq" id="WP_194452359.1">
    <property type="nucleotide sequence ID" value="NZ_CP063849.1"/>
</dbReference>
<keyword evidence="1" id="KW-0812">Transmembrane</keyword>
<dbReference type="Proteomes" id="UP000593892">
    <property type="component" value="Chromosome"/>
</dbReference>
<evidence type="ECO:0000313" key="2">
    <source>
        <dbReference type="EMBL" id="QOY90701.1"/>
    </source>
</evidence>
<organism evidence="2 3">
    <name type="scientific">Paludibaculum fermentans</name>
    <dbReference type="NCBI Taxonomy" id="1473598"/>
    <lineage>
        <taxon>Bacteria</taxon>
        <taxon>Pseudomonadati</taxon>
        <taxon>Acidobacteriota</taxon>
        <taxon>Terriglobia</taxon>
        <taxon>Bryobacterales</taxon>
        <taxon>Bryobacteraceae</taxon>
        <taxon>Paludibaculum</taxon>
    </lineage>
</organism>
<keyword evidence="3" id="KW-1185">Reference proteome</keyword>
<dbReference type="AlphaFoldDB" id="A0A7S7NVW0"/>
<sequence length="226" mass="23871">MPRRASFLIGLVASAGAGAVLHSAWTWNTHDPLLFAGLLALAVCLSTLKIPLPRMTGTVAGGFVPVLASIALLSASETVIIALATGIVQTVWRPRVRPAFVQVVFNAAVLSLSGLAAYHVAHWPGTGITAAGSAAILGLAAATDYLVDSLLVSAVLCLIEEGPLFGIFRNCNFWALPYYLVGVIVVSGVVSLGILPGWRMVIPTLPLMWSIHDCYRRFVVVLARSE</sequence>
<feature type="transmembrane region" description="Helical" evidence="1">
    <location>
        <begin position="33"/>
        <end position="52"/>
    </location>
</feature>
<evidence type="ECO:0000256" key="1">
    <source>
        <dbReference type="SAM" id="Phobius"/>
    </source>
</evidence>
<feature type="transmembrane region" description="Helical" evidence="1">
    <location>
        <begin position="64"/>
        <end position="87"/>
    </location>
</feature>
<reference evidence="2 3" key="1">
    <citation type="submission" date="2020-10" db="EMBL/GenBank/DDBJ databases">
        <title>Complete genome sequence of Paludibaculum fermentans P105T, a facultatively anaerobic acidobacterium capable of dissimilatory Fe(III) reduction.</title>
        <authorList>
            <person name="Dedysh S.N."/>
            <person name="Beletsky A.V."/>
            <person name="Kulichevskaya I.S."/>
            <person name="Mardanov A.V."/>
            <person name="Ravin N.V."/>
        </authorList>
    </citation>
    <scope>NUCLEOTIDE SEQUENCE [LARGE SCALE GENOMIC DNA]</scope>
    <source>
        <strain evidence="2 3">P105</strain>
    </source>
</reference>